<feature type="short sequence motif" description="DGA/G" evidence="4">
    <location>
        <begin position="376"/>
        <end position="378"/>
    </location>
</feature>
<dbReference type="AlphaFoldDB" id="A0AAN7VS74"/>
<sequence>MSLTQWKVLNSLRVYVAKFSNNKKLQNVIHKEITQLLQKLQPSVYGSDIRFIETDNVPAVTEENKRTPTVLEPKSDTGYTLPNVLQGLRSKKVSSEAETKVITPKWKTSTTVSSKLVILAKANKLMVSVAIAQSDDSKIHRIEELLTHIKQFPEVKRQIIKDGVYRVLLRVQRHSNNVNVQAVINEAFALLGYCKPLPGYGIRILSIDGGGTRGLLVIEMLRKLEELTGKRIYELFDYICGVSTGAIIACSVGVFRRDLDVLTSLYREISNEVFNQSAIWGTGNLMWSHSYYDTALWEKNLKEYFGQIELIQSARDPKCPKSTVTPYVFRNYSLPYKFQSQYMGGYNHKVWEAVRASAAAPTYFEECKLGNLLHQDGGILVNNPTAVAIHEAKQIWPNYPIQCVVSFGTGRTVPSHLDINEVPTSNTVHTMLNDLLPGNVYYRFNPYLTEMLSMSEINPTKLEQLERDALMYLRRNEDKFQHATKVLCATKGPAQKMMDWINSKGETIMSIIK</sequence>
<evidence type="ECO:0000259" key="5">
    <source>
        <dbReference type="PROSITE" id="PS51635"/>
    </source>
</evidence>
<evidence type="ECO:0000256" key="3">
    <source>
        <dbReference type="ARBA" id="ARBA00023098"/>
    </source>
</evidence>
<evidence type="ECO:0000313" key="6">
    <source>
        <dbReference type="EMBL" id="KAK5648974.1"/>
    </source>
</evidence>
<dbReference type="Pfam" id="PF01734">
    <property type="entry name" value="Patatin"/>
    <property type="match status" value="1"/>
</dbReference>
<dbReference type="PANTHER" id="PTHR24185">
    <property type="entry name" value="CALCIUM-INDEPENDENT PHOSPHOLIPASE A2-GAMMA"/>
    <property type="match status" value="1"/>
</dbReference>
<dbReference type="GO" id="GO:0047499">
    <property type="term" value="F:calcium-independent phospholipase A2 activity"/>
    <property type="evidence" value="ECO:0007669"/>
    <property type="project" value="TreeGrafter"/>
</dbReference>
<dbReference type="PROSITE" id="PS51635">
    <property type="entry name" value="PNPLA"/>
    <property type="match status" value="1"/>
</dbReference>
<dbReference type="InterPro" id="IPR045217">
    <property type="entry name" value="PNPLA8-like"/>
</dbReference>
<dbReference type="GO" id="GO:0019369">
    <property type="term" value="P:arachidonate metabolic process"/>
    <property type="evidence" value="ECO:0007669"/>
    <property type="project" value="TreeGrafter"/>
</dbReference>
<dbReference type="GO" id="GO:0016020">
    <property type="term" value="C:membrane"/>
    <property type="evidence" value="ECO:0007669"/>
    <property type="project" value="TreeGrafter"/>
</dbReference>
<protein>
    <recommendedName>
        <fullName evidence="5">PNPLA domain-containing protein</fullName>
    </recommendedName>
</protein>
<dbReference type="PANTHER" id="PTHR24185:SF1">
    <property type="entry name" value="CALCIUM-INDEPENDENT PHOSPHOLIPASE A2-GAMMA"/>
    <property type="match status" value="1"/>
</dbReference>
<evidence type="ECO:0000256" key="2">
    <source>
        <dbReference type="ARBA" id="ARBA00022963"/>
    </source>
</evidence>
<feature type="domain" description="PNPLA" evidence="5">
    <location>
        <begin position="205"/>
        <end position="389"/>
    </location>
</feature>
<comment type="caution">
    <text evidence="6">The sequence shown here is derived from an EMBL/GenBank/DDBJ whole genome shotgun (WGS) entry which is preliminary data.</text>
</comment>
<feature type="active site" description="Proton acceptor" evidence="4">
    <location>
        <position position="376"/>
    </location>
</feature>
<evidence type="ECO:0000313" key="7">
    <source>
        <dbReference type="Proteomes" id="UP001329430"/>
    </source>
</evidence>
<keyword evidence="1 4" id="KW-0378">Hydrolase</keyword>
<dbReference type="EMBL" id="JAVRBK010000002">
    <property type="protein sequence ID" value="KAK5648974.1"/>
    <property type="molecule type" value="Genomic_DNA"/>
</dbReference>
<feature type="short sequence motif" description="GXSXG" evidence="4">
    <location>
        <begin position="241"/>
        <end position="245"/>
    </location>
</feature>
<dbReference type="InterPro" id="IPR002641">
    <property type="entry name" value="PNPLA_dom"/>
</dbReference>
<accession>A0AAN7VS74</accession>
<keyword evidence="2 4" id="KW-0442">Lipid degradation</keyword>
<proteinExistence type="predicted"/>
<dbReference type="InterPro" id="IPR016035">
    <property type="entry name" value="Acyl_Trfase/lysoPLipase"/>
</dbReference>
<evidence type="ECO:0000256" key="1">
    <source>
        <dbReference type="ARBA" id="ARBA00022801"/>
    </source>
</evidence>
<gene>
    <name evidence="6" type="ORF">RI129_003866</name>
</gene>
<feature type="short sequence motif" description="GXGXXG" evidence="4">
    <location>
        <begin position="209"/>
        <end position="214"/>
    </location>
</feature>
<dbReference type="CDD" id="cd07211">
    <property type="entry name" value="Pat_PNPLA8"/>
    <property type="match status" value="1"/>
</dbReference>
<name>A0AAN7VS74_9COLE</name>
<dbReference type="Proteomes" id="UP001329430">
    <property type="component" value="Chromosome 2"/>
</dbReference>
<dbReference type="SUPFAM" id="SSF52151">
    <property type="entry name" value="FabD/lysophospholipase-like"/>
    <property type="match status" value="1"/>
</dbReference>
<keyword evidence="3 4" id="KW-0443">Lipid metabolism</keyword>
<dbReference type="Gene3D" id="3.40.1090.10">
    <property type="entry name" value="Cytosolic phospholipase A2 catalytic domain"/>
    <property type="match status" value="1"/>
</dbReference>
<dbReference type="GO" id="GO:0016042">
    <property type="term" value="P:lipid catabolic process"/>
    <property type="evidence" value="ECO:0007669"/>
    <property type="project" value="UniProtKB-UniRule"/>
</dbReference>
<feature type="active site" description="Nucleophile" evidence="4">
    <location>
        <position position="243"/>
    </location>
</feature>
<keyword evidence="7" id="KW-1185">Reference proteome</keyword>
<evidence type="ECO:0000256" key="4">
    <source>
        <dbReference type="PROSITE-ProRule" id="PRU01161"/>
    </source>
</evidence>
<organism evidence="6 7">
    <name type="scientific">Pyrocoelia pectoralis</name>
    <dbReference type="NCBI Taxonomy" id="417401"/>
    <lineage>
        <taxon>Eukaryota</taxon>
        <taxon>Metazoa</taxon>
        <taxon>Ecdysozoa</taxon>
        <taxon>Arthropoda</taxon>
        <taxon>Hexapoda</taxon>
        <taxon>Insecta</taxon>
        <taxon>Pterygota</taxon>
        <taxon>Neoptera</taxon>
        <taxon>Endopterygota</taxon>
        <taxon>Coleoptera</taxon>
        <taxon>Polyphaga</taxon>
        <taxon>Elateriformia</taxon>
        <taxon>Elateroidea</taxon>
        <taxon>Lampyridae</taxon>
        <taxon>Lampyrinae</taxon>
        <taxon>Pyrocoelia</taxon>
    </lineage>
</organism>
<reference evidence="6 7" key="1">
    <citation type="journal article" date="2024" name="Insects">
        <title>An Improved Chromosome-Level Genome Assembly of the Firefly Pyrocoelia pectoralis.</title>
        <authorList>
            <person name="Fu X."/>
            <person name="Meyer-Rochow V.B."/>
            <person name="Ballantyne L."/>
            <person name="Zhu X."/>
        </authorList>
    </citation>
    <scope>NUCLEOTIDE SEQUENCE [LARGE SCALE GENOMIC DNA]</scope>
    <source>
        <strain evidence="6">XCY_ONT2</strain>
    </source>
</reference>